<evidence type="ECO:0008006" key="6">
    <source>
        <dbReference type="Google" id="ProtNLM"/>
    </source>
</evidence>
<evidence type="ECO:0000256" key="2">
    <source>
        <dbReference type="ARBA" id="ARBA00022679"/>
    </source>
</evidence>
<organism evidence="4 5">
    <name type="scientific">Sporothrix curviconia</name>
    <dbReference type="NCBI Taxonomy" id="1260050"/>
    <lineage>
        <taxon>Eukaryota</taxon>
        <taxon>Fungi</taxon>
        <taxon>Dikarya</taxon>
        <taxon>Ascomycota</taxon>
        <taxon>Pezizomycotina</taxon>
        <taxon>Sordariomycetes</taxon>
        <taxon>Sordariomycetidae</taxon>
        <taxon>Ophiostomatales</taxon>
        <taxon>Ophiostomataceae</taxon>
        <taxon>Sporothrix</taxon>
    </lineage>
</organism>
<name>A0ABP0AQI8_9PEZI</name>
<feature type="region of interest" description="Disordered" evidence="3">
    <location>
        <begin position="171"/>
        <end position="191"/>
    </location>
</feature>
<keyword evidence="1" id="KW-0489">Methyltransferase</keyword>
<dbReference type="EMBL" id="CAWUHB010000002">
    <property type="protein sequence ID" value="CAK7209478.1"/>
    <property type="molecule type" value="Genomic_DNA"/>
</dbReference>
<reference evidence="4 5" key="1">
    <citation type="submission" date="2024-01" db="EMBL/GenBank/DDBJ databases">
        <authorList>
            <person name="Allen C."/>
            <person name="Tagirdzhanova G."/>
        </authorList>
    </citation>
    <scope>NUCLEOTIDE SEQUENCE [LARGE SCALE GENOMIC DNA]</scope>
</reference>
<evidence type="ECO:0000313" key="4">
    <source>
        <dbReference type="EMBL" id="CAK7209478.1"/>
    </source>
</evidence>
<accession>A0ABP0AQI8</accession>
<evidence type="ECO:0000313" key="5">
    <source>
        <dbReference type="Proteomes" id="UP001642405"/>
    </source>
</evidence>
<gene>
    <name evidence="4" type="ORF">SCUCBS95973_000454</name>
</gene>
<sequence>MRLFCACAHGTTLLKQALPPTVRRHVAPLTAISSGSTTRRGYAMQAGGKPVFDVFNRRAKWLQKERAAANVDASRQADYLKDEVAMRLCERLLDIKRVFPRALDFGANSCNVARALIRPDPDPAVPNTPPLSTRIEHLVAAESSAGLLFRDTDLPFNQELDISRHVMSFTEEEGNGASSTSGEASPAIETGSSPFVPESYDLILSSLSLHWTNDLPGVLTQINRLLKPDAPFLGAMLGGDTLYELRTSLQLAEQERRGGLSPHVSPLADVRDVGGLLQRAGFSMLTVDVDDIIVDYPDTFALMADLQAMGESSAILGREMGAIGRDVLMANDAIYRELHGNEDGTIPATFRVIYMIGWHPSAKEPQPLARGSGQINLKDVLEQK</sequence>
<protein>
    <recommendedName>
        <fullName evidence="6">Methyltransferase type 11 domain-containing protein</fullName>
    </recommendedName>
</protein>
<keyword evidence="2" id="KW-0808">Transferase</keyword>
<dbReference type="Gene3D" id="3.40.50.150">
    <property type="entry name" value="Vaccinia Virus protein VP39"/>
    <property type="match status" value="1"/>
</dbReference>
<dbReference type="InterPro" id="IPR050602">
    <property type="entry name" value="Malonyl-ACP_OMT"/>
</dbReference>
<dbReference type="Proteomes" id="UP001642405">
    <property type="component" value="Unassembled WGS sequence"/>
</dbReference>
<keyword evidence="5" id="KW-1185">Reference proteome</keyword>
<evidence type="ECO:0000256" key="1">
    <source>
        <dbReference type="ARBA" id="ARBA00022603"/>
    </source>
</evidence>
<evidence type="ECO:0000256" key="3">
    <source>
        <dbReference type="SAM" id="MobiDB-lite"/>
    </source>
</evidence>
<dbReference type="SUPFAM" id="SSF53335">
    <property type="entry name" value="S-adenosyl-L-methionine-dependent methyltransferases"/>
    <property type="match status" value="1"/>
</dbReference>
<dbReference type="PANTHER" id="PTHR13090:SF1">
    <property type="entry name" value="ARGININE-HYDROXYLASE NDUFAF5, MITOCHONDRIAL"/>
    <property type="match status" value="1"/>
</dbReference>
<dbReference type="Pfam" id="PF13489">
    <property type="entry name" value="Methyltransf_23"/>
    <property type="match status" value="1"/>
</dbReference>
<proteinExistence type="predicted"/>
<comment type="caution">
    <text evidence="4">The sequence shown here is derived from an EMBL/GenBank/DDBJ whole genome shotgun (WGS) entry which is preliminary data.</text>
</comment>
<dbReference type="InterPro" id="IPR029063">
    <property type="entry name" value="SAM-dependent_MTases_sf"/>
</dbReference>
<dbReference type="PANTHER" id="PTHR13090">
    <property type="entry name" value="ARGININE-HYDROXYLASE NDUFAF5, MITOCHONDRIAL"/>
    <property type="match status" value="1"/>
</dbReference>